<keyword evidence="3" id="KW-1185">Reference proteome</keyword>
<accession>A0ABZ2UZX0</accession>
<gene>
    <name evidence="2" type="ORF">AABB29_12550</name>
</gene>
<proteinExistence type="predicted"/>
<organism evidence="2 3">
    <name type="scientific">Yoonia phaeophyticola</name>
    <dbReference type="NCBI Taxonomy" id="3137369"/>
    <lineage>
        <taxon>Bacteria</taxon>
        <taxon>Pseudomonadati</taxon>
        <taxon>Pseudomonadota</taxon>
        <taxon>Alphaproteobacteria</taxon>
        <taxon>Rhodobacterales</taxon>
        <taxon>Paracoccaceae</taxon>
        <taxon>Yoonia</taxon>
    </lineage>
</organism>
<sequence>MPRALQPITIADLSAFTKNLRQDLQKRDDLPGHAAMLSMVAKAAGYQNYQHLRADQSPATAQTQTKQLDRALRVFEGGIMTRWPKQTSVQALCMWAFWAALPARTDLGEKDVNEILRAGHSFEDHALLRRSLIDHKLVTRTKDGKTYRRIERAPPSDAKALIKAAQRPS</sequence>
<evidence type="ECO:0000313" key="3">
    <source>
        <dbReference type="Proteomes" id="UP001440612"/>
    </source>
</evidence>
<dbReference type="EMBL" id="CP150951">
    <property type="protein sequence ID" value="WZC47736.1"/>
    <property type="molecule type" value="Genomic_DNA"/>
</dbReference>
<protein>
    <submittedName>
        <fullName evidence="2">DUF2087 domain-containing protein</fullName>
    </submittedName>
</protein>
<name>A0ABZ2UZX0_9RHOB</name>
<reference evidence="3" key="1">
    <citation type="submission" date="2024-04" db="EMBL/GenBank/DDBJ databases">
        <title>Phylogenomic analyses of a clade within the roseobacter group suggest taxonomic reassignments of species of the genera Aestuariivita, Citreicella, Loktanella, Nautella, Pelagibaca, Ruegeria, Thalassobius, Thiobacimonas and Tropicibacter, and the proposal o.</title>
        <authorList>
            <person name="Jeon C.O."/>
        </authorList>
    </citation>
    <scope>NUCLEOTIDE SEQUENCE [LARGE SCALE GENOMIC DNA]</scope>
    <source>
        <strain evidence="3">BS5-3</strain>
    </source>
</reference>
<feature type="domain" description="DUF2087" evidence="1">
    <location>
        <begin position="80"/>
        <end position="149"/>
    </location>
</feature>
<dbReference type="Proteomes" id="UP001440612">
    <property type="component" value="Chromosome"/>
</dbReference>
<dbReference type="RefSeq" id="WP_341365856.1">
    <property type="nucleotide sequence ID" value="NZ_CP150951.2"/>
</dbReference>
<evidence type="ECO:0000259" key="1">
    <source>
        <dbReference type="Pfam" id="PF09860"/>
    </source>
</evidence>
<dbReference type="Pfam" id="PF09860">
    <property type="entry name" value="DUF2087"/>
    <property type="match status" value="1"/>
</dbReference>
<dbReference type="InterPro" id="IPR018656">
    <property type="entry name" value="DUF2087"/>
</dbReference>
<evidence type="ECO:0000313" key="2">
    <source>
        <dbReference type="EMBL" id="WZC47736.1"/>
    </source>
</evidence>